<accession>A0A380WRB3</accession>
<evidence type="ECO:0000313" key="2">
    <source>
        <dbReference type="Proteomes" id="UP000254701"/>
    </source>
</evidence>
<dbReference type="InterPro" id="IPR029033">
    <property type="entry name" value="His_PPase_superfam"/>
</dbReference>
<dbReference type="AlphaFoldDB" id="A0A380WRB3"/>
<proteinExistence type="predicted"/>
<dbReference type="Pfam" id="PF00300">
    <property type="entry name" value="His_Phos_1"/>
    <property type="match status" value="1"/>
</dbReference>
<dbReference type="CDD" id="cd07067">
    <property type="entry name" value="HP_PGM_like"/>
    <property type="match status" value="1"/>
</dbReference>
<dbReference type="SMART" id="SM00855">
    <property type="entry name" value="PGAM"/>
    <property type="match status" value="1"/>
</dbReference>
<name>A0A380WRB3_AMIAI</name>
<dbReference type="SUPFAM" id="SSF53254">
    <property type="entry name" value="Phosphoglycerate mutase-like"/>
    <property type="match status" value="1"/>
</dbReference>
<dbReference type="EMBL" id="UFSM01000001">
    <property type="protein sequence ID" value="SUU90846.1"/>
    <property type="molecule type" value="Genomic_DNA"/>
</dbReference>
<dbReference type="PANTHER" id="PTHR47623:SF1">
    <property type="entry name" value="OS09G0287300 PROTEIN"/>
    <property type="match status" value="1"/>
</dbReference>
<dbReference type="Proteomes" id="UP000254701">
    <property type="component" value="Unassembled WGS sequence"/>
</dbReference>
<dbReference type="OrthoDB" id="9810154at2"/>
<sequence length="175" mass="19024">MAIIRHLLLLRHAKSSWDDAALADFDRPLSPRGLEAAPRMGAEIARRGWLPELVYISPAMRTRQTWQLASALWPAPLPAAALHDSIYGALANDLFALTRAAPDETGALLVIGHNPGLEIFAAQLAGPASSSDAVQSLEEKFPSGALARFEFEGAWNELRPGMARLTHCLRPRELA</sequence>
<dbReference type="Gene3D" id="3.40.50.1240">
    <property type="entry name" value="Phosphoglycerate mutase-like"/>
    <property type="match status" value="1"/>
</dbReference>
<evidence type="ECO:0000313" key="1">
    <source>
        <dbReference type="EMBL" id="SUU90846.1"/>
    </source>
</evidence>
<dbReference type="PANTHER" id="PTHR47623">
    <property type="entry name" value="OS09G0287300 PROTEIN"/>
    <property type="match status" value="1"/>
</dbReference>
<dbReference type="RefSeq" id="WP_115732796.1">
    <property type="nucleotide sequence ID" value="NZ_BAAAVY010000037.1"/>
</dbReference>
<protein>
    <submittedName>
        <fullName evidence="1">Phosphohistidine phosphatase SixA</fullName>
    </submittedName>
</protein>
<organism evidence="1 2">
    <name type="scientific">Aminobacter aminovorans</name>
    <name type="common">Chelatobacter heintzii</name>
    <dbReference type="NCBI Taxonomy" id="83263"/>
    <lineage>
        <taxon>Bacteria</taxon>
        <taxon>Pseudomonadati</taxon>
        <taxon>Pseudomonadota</taxon>
        <taxon>Alphaproteobacteria</taxon>
        <taxon>Hyphomicrobiales</taxon>
        <taxon>Phyllobacteriaceae</taxon>
        <taxon>Aminobacter</taxon>
    </lineage>
</organism>
<gene>
    <name evidence="1" type="ORF">NCTC10684_04106</name>
</gene>
<reference evidence="1 2" key="1">
    <citation type="submission" date="2018-06" db="EMBL/GenBank/DDBJ databases">
        <authorList>
            <consortium name="Pathogen Informatics"/>
            <person name="Doyle S."/>
        </authorList>
    </citation>
    <scope>NUCLEOTIDE SEQUENCE [LARGE SCALE GENOMIC DNA]</scope>
    <source>
        <strain evidence="1 2">NCTC10684</strain>
    </source>
</reference>
<dbReference type="InterPro" id="IPR013078">
    <property type="entry name" value="His_Pase_superF_clade-1"/>
</dbReference>